<reference evidence="1" key="2">
    <citation type="submission" date="2022-01" db="EMBL/GenBank/DDBJ databases">
        <authorList>
            <person name="Yamashiro T."/>
            <person name="Shiraishi A."/>
            <person name="Satake H."/>
            <person name="Nakayama K."/>
        </authorList>
    </citation>
    <scope>NUCLEOTIDE SEQUENCE</scope>
</reference>
<protein>
    <submittedName>
        <fullName evidence="1">RNA-directed DNA polymerase, eukaryota, nucleotide-binding alpha-beta plait domain protein</fullName>
    </submittedName>
</protein>
<name>A0ABQ4YT42_9ASTR</name>
<keyword evidence="1" id="KW-0808">Transferase</keyword>
<evidence type="ECO:0000313" key="1">
    <source>
        <dbReference type="EMBL" id="GJS80910.1"/>
    </source>
</evidence>
<organism evidence="1 2">
    <name type="scientific">Tanacetum coccineum</name>
    <dbReference type="NCBI Taxonomy" id="301880"/>
    <lineage>
        <taxon>Eukaryota</taxon>
        <taxon>Viridiplantae</taxon>
        <taxon>Streptophyta</taxon>
        <taxon>Embryophyta</taxon>
        <taxon>Tracheophyta</taxon>
        <taxon>Spermatophyta</taxon>
        <taxon>Magnoliopsida</taxon>
        <taxon>eudicotyledons</taxon>
        <taxon>Gunneridae</taxon>
        <taxon>Pentapetalae</taxon>
        <taxon>asterids</taxon>
        <taxon>campanulids</taxon>
        <taxon>Asterales</taxon>
        <taxon>Asteraceae</taxon>
        <taxon>Asteroideae</taxon>
        <taxon>Anthemideae</taxon>
        <taxon>Anthemidinae</taxon>
        <taxon>Tanacetum</taxon>
    </lineage>
</organism>
<keyword evidence="2" id="KW-1185">Reference proteome</keyword>
<proteinExistence type="predicted"/>
<dbReference type="SUPFAM" id="SSF54928">
    <property type="entry name" value="RNA-binding domain, RBD"/>
    <property type="match status" value="1"/>
</dbReference>
<evidence type="ECO:0000313" key="2">
    <source>
        <dbReference type="Proteomes" id="UP001151760"/>
    </source>
</evidence>
<comment type="caution">
    <text evidence="1">The sequence shown here is derived from an EMBL/GenBank/DDBJ whole genome shotgun (WGS) entry which is preliminary data.</text>
</comment>
<reference evidence="1" key="1">
    <citation type="journal article" date="2022" name="Int. J. Mol. Sci.">
        <title>Draft Genome of Tanacetum Coccineum: Genomic Comparison of Closely Related Tanacetum-Family Plants.</title>
        <authorList>
            <person name="Yamashiro T."/>
            <person name="Shiraishi A."/>
            <person name="Nakayama K."/>
            <person name="Satake H."/>
        </authorList>
    </citation>
    <scope>NUCLEOTIDE SEQUENCE</scope>
</reference>
<feature type="non-terminal residue" evidence="1">
    <location>
        <position position="43"/>
    </location>
</feature>
<dbReference type="InterPro" id="IPR012677">
    <property type="entry name" value="Nucleotide-bd_a/b_plait_sf"/>
</dbReference>
<dbReference type="EMBL" id="BQNB010010708">
    <property type="protein sequence ID" value="GJS80910.1"/>
    <property type="molecule type" value="Genomic_DNA"/>
</dbReference>
<sequence>MKISKSVFVTNFLDGCTAHDLWKVCNDYGTVVDVFIPFNKSKA</sequence>
<dbReference type="Proteomes" id="UP001151760">
    <property type="component" value="Unassembled WGS sequence"/>
</dbReference>
<dbReference type="InterPro" id="IPR035979">
    <property type="entry name" value="RBD_domain_sf"/>
</dbReference>
<dbReference type="Gene3D" id="3.30.70.330">
    <property type="match status" value="1"/>
</dbReference>
<dbReference type="GO" id="GO:0003964">
    <property type="term" value="F:RNA-directed DNA polymerase activity"/>
    <property type="evidence" value="ECO:0007669"/>
    <property type="project" value="UniProtKB-KW"/>
</dbReference>
<gene>
    <name evidence="1" type="ORF">Tco_0747451</name>
</gene>
<accession>A0ABQ4YT42</accession>
<keyword evidence="1" id="KW-0548">Nucleotidyltransferase</keyword>
<keyword evidence="1" id="KW-0695">RNA-directed DNA polymerase</keyword>